<dbReference type="EMBL" id="JAUBYV010000001">
    <property type="protein sequence ID" value="KAK2629736.1"/>
    <property type="molecule type" value="Genomic_DNA"/>
</dbReference>
<proteinExistence type="predicted"/>
<sequence>MQGKISPNSGSYDEEFLNDNDYTQDIDPLSSLTSWHPPSLLRSLERLYQLACNTE</sequence>
<reference evidence="2" key="1">
    <citation type="submission" date="2023-06" db="EMBL/GenBank/DDBJ databases">
        <title>Draft genome of Marssonina rosae.</title>
        <authorList>
            <person name="Cheng Q."/>
        </authorList>
    </citation>
    <scope>NUCLEOTIDE SEQUENCE</scope>
    <source>
        <strain evidence="2">R4</strain>
    </source>
</reference>
<dbReference type="Proteomes" id="UP001285354">
    <property type="component" value="Unassembled WGS sequence"/>
</dbReference>
<gene>
    <name evidence="2" type="ORF">QTJ16_000556</name>
</gene>
<name>A0AAD9T554_9HELO</name>
<evidence type="ECO:0000313" key="3">
    <source>
        <dbReference type="Proteomes" id="UP001285354"/>
    </source>
</evidence>
<evidence type="ECO:0000313" key="2">
    <source>
        <dbReference type="EMBL" id="KAK2629736.1"/>
    </source>
</evidence>
<feature type="region of interest" description="Disordered" evidence="1">
    <location>
        <begin position="1"/>
        <end position="20"/>
    </location>
</feature>
<comment type="caution">
    <text evidence="2">The sequence shown here is derived from an EMBL/GenBank/DDBJ whole genome shotgun (WGS) entry which is preliminary data.</text>
</comment>
<feature type="compositionally biased region" description="Polar residues" evidence="1">
    <location>
        <begin position="1"/>
        <end position="11"/>
    </location>
</feature>
<organism evidence="2 3">
    <name type="scientific">Diplocarpon rosae</name>
    <dbReference type="NCBI Taxonomy" id="946125"/>
    <lineage>
        <taxon>Eukaryota</taxon>
        <taxon>Fungi</taxon>
        <taxon>Dikarya</taxon>
        <taxon>Ascomycota</taxon>
        <taxon>Pezizomycotina</taxon>
        <taxon>Leotiomycetes</taxon>
        <taxon>Helotiales</taxon>
        <taxon>Drepanopezizaceae</taxon>
        <taxon>Diplocarpon</taxon>
    </lineage>
</organism>
<keyword evidence="3" id="KW-1185">Reference proteome</keyword>
<evidence type="ECO:0000256" key="1">
    <source>
        <dbReference type="SAM" id="MobiDB-lite"/>
    </source>
</evidence>
<dbReference type="AlphaFoldDB" id="A0AAD9T554"/>
<protein>
    <submittedName>
        <fullName evidence="2">Uncharacterized protein</fullName>
    </submittedName>
</protein>
<accession>A0AAD9T554</accession>